<dbReference type="Proteomes" id="UP001140096">
    <property type="component" value="Unassembled WGS sequence"/>
</dbReference>
<accession>A0ACC1L1D3</accession>
<gene>
    <name evidence="1" type="ORF">H4S07_005422</name>
</gene>
<evidence type="ECO:0000313" key="2">
    <source>
        <dbReference type="Proteomes" id="UP001140096"/>
    </source>
</evidence>
<sequence length="206" mass="22083">MPIGIIQLVAYQCTISFSTFGILSGGKLDVAETPAQVVASIPFEHCWAYILPANTTYYDFCATLTDAGVGDVGLFHVQVNETMGVALVGVQSAKGLAALKTASITVNGKQVAASRVIAFDDRLLSVCISGLEATSYEEATRNIYQALHPHGNILDITFAQTGIETNSRATVIINPHSDVFFPELLRIGRNKATLTSRQISEDDCTI</sequence>
<evidence type="ECO:0000313" key="1">
    <source>
        <dbReference type="EMBL" id="KAJ2799499.1"/>
    </source>
</evidence>
<organism evidence="1 2">
    <name type="scientific">Coemansia furcata</name>
    <dbReference type="NCBI Taxonomy" id="417177"/>
    <lineage>
        <taxon>Eukaryota</taxon>
        <taxon>Fungi</taxon>
        <taxon>Fungi incertae sedis</taxon>
        <taxon>Zoopagomycota</taxon>
        <taxon>Kickxellomycotina</taxon>
        <taxon>Kickxellomycetes</taxon>
        <taxon>Kickxellales</taxon>
        <taxon>Kickxellaceae</taxon>
        <taxon>Coemansia</taxon>
    </lineage>
</organism>
<name>A0ACC1L1D3_9FUNG</name>
<proteinExistence type="predicted"/>
<dbReference type="EMBL" id="JANBUP010002648">
    <property type="protein sequence ID" value="KAJ2799499.1"/>
    <property type="molecule type" value="Genomic_DNA"/>
</dbReference>
<comment type="caution">
    <text evidence="1">The sequence shown here is derived from an EMBL/GenBank/DDBJ whole genome shotgun (WGS) entry which is preliminary data.</text>
</comment>
<keyword evidence="2" id="KW-1185">Reference proteome</keyword>
<protein>
    <submittedName>
        <fullName evidence="1">Uncharacterized protein</fullName>
    </submittedName>
</protein>
<reference evidence="1" key="1">
    <citation type="submission" date="2022-07" db="EMBL/GenBank/DDBJ databases">
        <title>Phylogenomic reconstructions and comparative analyses of Kickxellomycotina fungi.</title>
        <authorList>
            <person name="Reynolds N.K."/>
            <person name="Stajich J.E."/>
            <person name="Barry K."/>
            <person name="Grigoriev I.V."/>
            <person name="Crous P."/>
            <person name="Smith M.E."/>
        </authorList>
    </citation>
    <scope>NUCLEOTIDE SEQUENCE</scope>
    <source>
        <strain evidence="1">CBS 102833</strain>
    </source>
</reference>